<comment type="caution">
    <text evidence="1">The sequence shown here is derived from an EMBL/GenBank/DDBJ whole genome shotgun (WGS) entry which is preliminary data.</text>
</comment>
<organism evidence="1 2">
    <name type="scientific">Ruixingdingia sedimenti</name>
    <dbReference type="NCBI Taxonomy" id="3073604"/>
    <lineage>
        <taxon>Bacteria</taxon>
        <taxon>Pseudomonadati</taxon>
        <taxon>Pseudomonadota</taxon>
        <taxon>Alphaproteobacteria</taxon>
        <taxon>Rhodobacterales</taxon>
        <taxon>Paracoccaceae</taxon>
        <taxon>Ruixingdingia</taxon>
    </lineage>
</organism>
<reference evidence="1 2" key="1">
    <citation type="submission" date="2023-09" db="EMBL/GenBank/DDBJ databases">
        <title>Xinfangfangia sedmenti sp. nov., isolated the sedment.</title>
        <authorList>
            <person name="Xu L."/>
        </authorList>
    </citation>
    <scope>NUCLEOTIDE SEQUENCE [LARGE SCALE GENOMIC DNA]</scope>
    <source>
        <strain evidence="1 2">LG-4</strain>
    </source>
</reference>
<gene>
    <name evidence="1" type="ORF">RGD00_01650</name>
</gene>
<sequence>MTRTLPVLILTMVALALSGCARERRAAAEAGLPYRADLKAADDGTLLISVKAAGAGLAEVRESVRYPVTRHCLTETGNSTADWTLDPATGDWAWRVAGDELVFEARCRG</sequence>
<dbReference type="EMBL" id="JAVKPH010000001">
    <property type="protein sequence ID" value="MDR5651298.1"/>
    <property type="molecule type" value="Genomic_DNA"/>
</dbReference>
<dbReference type="PROSITE" id="PS51257">
    <property type="entry name" value="PROKAR_LIPOPROTEIN"/>
    <property type="match status" value="1"/>
</dbReference>
<protein>
    <recommendedName>
        <fullName evidence="3">Lipoprotein</fullName>
    </recommendedName>
</protein>
<accession>A0ABU1F3U1</accession>
<evidence type="ECO:0000313" key="1">
    <source>
        <dbReference type="EMBL" id="MDR5651298.1"/>
    </source>
</evidence>
<proteinExistence type="predicted"/>
<keyword evidence="2" id="KW-1185">Reference proteome</keyword>
<name>A0ABU1F3U1_9RHOB</name>
<evidence type="ECO:0008006" key="3">
    <source>
        <dbReference type="Google" id="ProtNLM"/>
    </source>
</evidence>
<dbReference type="Proteomes" id="UP001247754">
    <property type="component" value="Unassembled WGS sequence"/>
</dbReference>
<dbReference type="RefSeq" id="WP_310455396.1">
    <property type="nucleotide sequence ID" value="NZ_JAVKPH010000001.1"/>
</dbReference>
<evidence type="ECO:0000313" key="2">
    <source>
        <dbReference type="Proteomes" id="UP001247754"/>
    </source>
</evidence>